<evidence type="ECO:0000313" key="1">
    <source>
        <dbReference type="EMBL" id="EST45532.1"/>
    </source>
</evidence>
<gene>
    <name evidence="1" type="ORF">SS50377_14534</name>
</gene>
<reference evidence="1" key="1">
    <citation type="journal article" date="2014" name="PLoS Genet.">
        <title>The Genome of Spironucleus salmonicida Highlights a Fish Pathogen Adapted to Fluctuating Environments.</title>
        <authorList>
            <person name="Xu F."/>
            <person name="Jerlstrom-Hultqvist J."/>
            <person name="Einarsson E."/>
            <person name="Astvaldsson A."/>
            <person name="Svard S.G."/>
            <person name="Andersson J.O."/>
        </authorList>
    </citation>
    <scope>NUCLEOTIDE SEQUENCE</scope>
</reference>
<dbReference type="VEuPathDB" id="GiardiaDB:SS50377_21674"/>
<proteinExistence type="predicted"/>
<organism evidence="1">
    <name type="scientific">Spironucleus salmonicida</name>
    <dbReference type="NCBI Taxonomy" id="348837"/>
    <lineage>
        <taxon>Eukaryota</taxon>
        <taxon>Metamonada</taxon>
        <taxon>Diplomonadida</taxon>
        <taxon>Hexamitidae</taxon>
        <taxon>Hexamitinae</taxon>
        <taxon>Spironucleus</taxon>
    </lineage>
</organism>
<name>V6LLR0_9EUKA</name>
<sequence>MEAQINWSDWCQQVSSNIWNNTIVQYALFSTYIKYQIQVYLYKKIYGSKYDKVEVKVQYRFYLILFTTKSVYDDFGLDRPNEYNMLGSQFQLEQTIYENIAMENSINENSENICQIKIIINLHIGMAILLAEYLHIEQFFKEDHNNNRQPVQHNHGITLRFSILSKRMFYYSISKVPFSLSHLSRILNLRTFLINRIRDNQFAQITLQTSKVILNLYENIIYKILQLEHA</sequence>
<dbReference type="EMBL" id="KI546093">
    <property type="protein sequence ID" value="EST45532.1"/>
    <property type="molecule type" value="Genomic_DNA"/>
</dbReference>
<dbReference type="AlphaFoldDB" id="V6LLR0"/>
<accession>V6LLR0</accession>
<protein>
    <submittedName>
        <fullName evidence="1">Uncharacterized protein</fullName>
    </submittedName>
</protein>